<evidence type="ECO:0000313" key="3">
    <source>
        <dbReference type="Proteomes" id="UP000031278"/>
    </source>
</evidence>
<organism evidence="2 3">
    <name type="scientific">Photobacterium gaetbulicola</name>
    <dbReference type="NCBI Taxonomy" id="1295392"/>
    <lineage>
        <taxon>Bacteria</taxon>
        <taxon>Pseudomonadati</taxon>
        <taxon>Pseudomonadota</taxon>
        <taxon>Gammaproteobacteria</taxon>
        <taxon>Vibrionales</taxon>
        <taxon>Vibrionaceae</taxon>
        <taxon>Photobacterium</taxon>
    </lineage>
</organism>
<evidence type="ECO:0000313" key="2">
    <source>
        <dbReference type="EMBL" id="KHT63106.1"/>
    </source>
</evidence>
<name>A0A0B9GWJ6_9GAMM</name>
<dbReference type="PROSITE" id="PS50883">
    <property type="entry name" value="EAL"/>
    <property type="match status" value="1"/>
</dbReference>
<dbReference type="InterPro" id="IPR050706">
    <property type="entry name" value="Cyclic-di-GMP_PDE-like"/>
</dbReference>
<accession>A0A0B9GWJ6</accession>
<dbReference type="GO" id="GO:0071111">
    <property type="term" value="F:cyclic-guanylate-specific phosphodiesterase activity"/>
    <property type="evidence" value="ECO:0007669"/>
    <property type="project" value="InterPro"/>
</dbReference>
<protein>
    <recommendedName>
        <fullName evidence="1">EAL domain-containing protein</fullName>
    </recommendedName>
</protein>
<dbReference type="InterPro" id="IPR035919">
    <property type="entry name" value="EAL_sf"/>
</dbReference>
<dbReference type="CDD" id="cd01948">
    <property type="entry name" value="EAL"/>
    <property type="match status" value="1"/>
</dbReference>
<dbReference type="InterPro" id="IPR001633">
    <property type="entry name" value="EAL_dom"/>
</dbReference>
<dbReference type="SUPFAM" id="SSF141868">
    <property type="entry name" value="EAL domain-like"/>
    <property type="match status" value="1"/>
</dbReference>
<comment type="caution">
    <text evidence="2">The sequence shown here is derived from an EMBL/GenBank/DDBJ whole genome shotgun (WGS) entry which is preliminary data.</text>
</comment>
<dbReference type="PANTHER" id="PTHR33121">
    <property type="entry name" value="CYCLIC DI-GMP PHOSPHODIESTERASE PDEF"/>
    <property type="match status" value="1"/>
</dbReference>
<dbReference type="Gene3D" id="3.20.20.450">
    <property type="entry name" value="EAL domain"/>
    <property type="match status" value="1"/>
</dbReference>
<dbReference type="PANTHER" id="PTHR33121:SF56">
    <property type="entry name" value="SIGNALLING PROTEIN WITH EAL AND C2 DOMAINS"/>
    <property type="match status" value="1"/>
</dbReference>
<proteinExistence type="predicted"/>
<dbReference type="EMBL" id="JWLZ01000162">
    <property type="protein sequence ID" value="KHT63106.1"/>
    <property type="molecule type" value="Genomic_DNA"/>
</dbReference>
<dbReference type="RefSeq" id="WP_039463143.1">
    <property type="nucleotide sequence ID" value="NZ_JWLZ01000162.1"/>
</dbReference>
<dbReference type="Proteomes" id="UP000031278">
    <property type="component" value="Unassembled WGS sequence"/>
</dbReference>
<dbReference type="Pfam" id="PF00563">
    <property type="entry name" value="EAL"/>
    <property type="match status" value="1"/>
</dbReference>
<evidence type="ECO:0000259" key="1">
    <source>
        <dbReference type="PROSITE" id="PS50883"/>
    </source>
</evidence>
<gene>
    <name evidence="2" type="ORF">RJ45_14045</name>
</gene>
<dbReference type="SMART" id="SM00052">
    <property type="entry name" value="EAL"/>
    <property type="match status" value="1"/>
</dbReference>
<dbReference type="AlphaFoldDB" id="A0A0B9GWJ6"/>
<feature type="domain" description="EAL" evidence="1">
    <location>
        <begin position="251"/>
        <end position="504"/>
    </location>
</feature>
<sequence>MNMTLWLRWRFPFLFFVMGAIAIALFSQSIRHYLFKSEVEKRLENIHKFYQERYLNVGHELQALIGELNFSCTPHDIALLRETIEQSTGIQLLELQTEQGHCSVYGNNVPLIKHFDNPVEVILHKTVDFSYDIVPYHNHRLKVHYRLQEASLILITEPVQTVFTRSEVCSDCTAITLSRGGEEIQVYPMLSTETYFPIASQSFGPNYAINVYATEQGIDYVTEHDLFLTRLLLFFMLLSVSLMLGLHRTPERTLKEMISFGLLKKEFVPFYQPIIDTRTGSMACCEVLIRWQRADGELISPNQFIPIAEHNGQIKLLTQYMLEQVIDQFQDEFLVNKGFYVSINVTPQQLEDDEFLHTTINLLKQRDVPAHRLAFEVTERIPFKNLTKAKNIIQQLTDFGISIKLDDAGTGYGGFSYLQNLPIDTLKIDKMFIDTIGTNDVKSNILDSIILFAKHAGLKVIAEGVETAEQVAYLHQRDIHLMQGFHFAKPMPFSEFRQYLQQDLQNSSG</sequence>
<reference evidence="2 3" key="1">
    <citation type="submission" date="2014-12" db="EMBL/GenBank/DDBJ databases">
        <title>Genome sequencing of Photobacterium gaetbulicola AD005a.</title>
        <authorList>
            <person name="Adrian T.G.S."/>
            <person name="Chan K.G."/>
        </authorList>
    </citation>
    <scope>NUCLEOTIDE SEQUENCE [LARGE SCALE GENOMIC DNA]</scope>
    <source>
        <strain evidence="2 3">AD005a</strain>
    </source>
</reference>